<reference evidence="8 9" key="1">
    <citation type="submission" date="2018-09" db="EMBL/GenBank/DDBJ databases">
        <title>Phylogeny of the Shewanellaceae, and recommendation for two new genera, Pseudoshewanella and Parashewanella.</title>
        <authorList>
            <person name="Wang G."/>
        </authorList>
    </citation>
    <scope>NUCLEOTIDE SEQUENCE [LARGE SCALE GENOMIC DNA]</scope>
    <source>
        <strain evidence="8 9">KCTC 22492</strain>
    </source>
</reference>
<evidence type="ECO:0000256" key="2">
    <source>
        <dbReference type="ARBA" id="ARBA00011255"/>
    </source>
</evidence>
<keyword evidence="8" id="KW-0282">Flagellum</keyword>
<evidence type="ECO:0000259" key="7">
    <source>
        <dbReference type="Pfam" id="PF07195"/>
    </source>
</evidence>
<dbReference type="AlphaFoldDB" id="A0A3A6UD16"/>
<comment type="caution">
    <text evidence="8">The sequence shown here is derived from an EMBL/GenBank/DDBJ whole genome shotgun (WGS) entry which is preliminary data.</text>
</comment>
<dbReference type="Pfam" id="PF02465">
    <property type="entry name" value="FliD_N"/>
    <property type="match status" value="1"/>
</dbReference>
<dbReference type="GO" id="GO:0009424">
    <property type="term" value="C:bacterial-type flagellum hook"/>
    <property type="evidence" value="ECO:0007669"/>
    <property type="project" value="UniProtKB-UniRule"/>
</dbReference>
<evidence type="ECO:0000256" key="4">
    <source>
        <dbReference type="ARBA" id="ARBA00023143"/>
    </source>
</evidence>
<keyword evidence="3" id="KW-0175">Coiled coil</keyword>
<comment type="similarity">
    <text evidence="1 5">Belongs to the FliD family.</text>
</comment>
<keyword evidence="8" id="KW-0966">Cell projection</keyword>
<keyword evidence="4 5" id="KW-0975">Bacterial flagellum</keyword>
<dbReference type="PANTHER" id="PTHR30288:SF0">
    <property type="entry name" value="FLAGELLAR HOOK-ASSOCIATED PROTEIN 2"/>
    <property type="match status" value="1"/>
</dbReference>
<dbReference type="GO" id="GO:0005576">
    <property type="term" value="C:extracellular region"/>
    <property type="evidence" value="ECO:0007669"/>
    <property type="project" value="UniProtKB-SubCell"/>
</dbReference>
<dbReference type="GO" id="GO:0009421">
    <property type="term" value="C:bacterial-type flagellum filament cap"/>
    <property type="evidence" value="ECO:0007669"/>
    <property type="project" value="InterPro"/>
</dbReference>
<dbReference type="RefSeq" id="WP_121851657.1">
    <property type="nucleotide sequence ID" value="NZ_CP037952.1"/>
</dbReference>
<dbReference type="EMBL" id="QYYH01000001">
    <property type="protein sequence ID" value="RJY19577.1"/>
    <property type="molecule type" value="Genomic_DNA"/>
</dbReference>
<dbReference type="GO" id="GO:0007155">
    <property type="term" value="P:cell adhesion"/>
    <property type="evidence" value="ECO:0007669"/>
    <property type="project" value="InterPro"/>
</dbReference>
<keyword evidence="9" id="KW-1185">Reference proteome</keyword>
<comment type="subunit">
    <text evidence="2 5">Homopentamer.</text>
</comment>
<sequence length="462" mass="48841">MISNQGLGSGLDISGIVTALVGAERGPKDAQLNAEQGRLTTEISAIGSLKSAMKTFEDSMESLGKSSTFLGNKTTLSNSDYLSATSEDDAVAGSYNVEVVELARSQKLGSQGFNDVTTPVGEGSLNFAIGGEDFDVAVAADASLQDIMRAINSSDDNIGITATIVNNVSTDPTDPNAPTVSRLVLTSDDTGVVNDITVDATDVSGTALTDAFENMEVLQASRNATLNIDGLSISSASNEVENAIQGVTLNLKDADVDESTTITIAPNTGAAKTQIESFVEAYNELMTTIDNLSGYDADTQRAGALQGDSLVRSVESQLRNTLSSGFGTEDGEMRLSEFGISSDRYGMLEIDSDRLDDALENNLNGMSEFFTAEDTGFAATLTNRVEVYSETGGLLDSRDESLDRQVDRIGDSREALDRKMVSLQARLTQQYNAMDLLVGSLSQQSADLTNRLNSLPGLVPQS</sequence>
<name>A0A3A6UD16_9GAMM</name>
<comment type="function">
    <text evidence="5">Required for morphogenesis and for the elongation of the flagellar filament by facilitating polymerization of the flagellin monomers at the tip of growing filament. Forms a capping structure, which prevents flagellin subunits (transported through the central channel of the flagellum) from leaking out without polymerization at the distal end.</text>
</comment>
<protein>
    <recommendedName>
        <fullName evidence="5">Flagellar hook-associated protein 2</fullName>
        <shortName evidence="5">HAP2</shortName>
    </recommendedName>
    <alternativeName>
        <fullName evidence="5">Flagellar cap protein</fullName>
    </alternativeName>
</protein>
<dbReference type="PANTHER" id="PTHR30288">
    <property type="entry name" value="FLAGELLAR CAP/ASSEMBLY PROTEIN FLID"/>
    <property type="match status" value="1"/>
</dbReference>
<dbReference type="GO" id="GO:0071973">
    <property type="term" value="P:bacterial-type flagellum-dependent cell motility"/>
    <property type="evidence" value="ECO:0007669"/>
    <property type="project" value="TreeGrafter"/>
</dbReference>
<evidence type="ECO:0000256" key="1">
    <source>
        <dbReference type="ARBA" id="ARBA00009764"/>
    </source>
</evidence>
<evidence type="ECO:0000256" key="3">
    <source>
        <dbReference type="ARBA" id="ARBA00023054"/>
    </source>
</evidence>
<evidence type="ECO:0000313" key="9">
    <source>
        <dbReference type="Proteomes" id="UP000273022"/>
    </source>
</evidence>
<dbReference type="InterPro" id="IPR003481">
    <property type="entry name" value="FliD_N"/>
</dbReference>
<dbReference type="Pfam" id="PF07196">
    <property type="entry name" value="Flagellin_IN"/>
    <property type="match status" value="1"/>
</dbReference>
<proteinExistence type="inferred from homology"/>
<keyword evidence="5" id="KW-0964">Secreted</keyword>
<evidence type="ECO:0000313" key="8">
    <source>
        <dbReference type="EMBL" id="RJY19577.1"/>
    </source>
</evidence>
<comment type="subcellular location">
    <subcellularLocation>
        <location evidence="5">Secreted</location>
    </subcellularLocation>
    <subcellularLocation>
        <location evidence="5">Bacterial flagellum</location>
    </subcellularLocation>
</comment>
<organism evidence="8 9">
    <name type="scientific">Parashewanella spongiae</name>
    <dbReference type="NCBI Taxonomy" id="342950"/>
    <lineage>
        <taxon>Bacteria</taxon>
        <taxon>Pseudomonadati</taxon>
        <taxon>Pseudomonadota</taxon>
        <taxon>Gammaproteobacteria</taxon>
        <taxon>Alteromonadales</taxon>
        <taxon>Shewanellaceae</taxon>
        <taxon>Parashewanella</taxon>
    </lineage>
</organism>
<dbReference type="Pfam" id="PF07195">
    <property type="entry name" value="FliD_C"/>
    <property type="match status" value="1"/>
</dbReference>
<dbReference type="OrthoDB" id="9810816at2"/>
<dbReference type="Proteomes" id="UP000273022">
    <property type="component" value="Unassembled WGS sequence"/>
</dbReference>
<dbReference type="InterPro" id="IPR010809">
    <property type="entry name" value="FliD_C"/>
</dbReference>
<feature type="domain" description="Flagellar hook-associated protein 2 C-terminal" evidence="7">
    <location>
        <begin position="222"/>
        <end position="442"/>
    </location>
</feature>
<keyword evidence="8" id="KW-0969">Cilium</keyword>
<dbReference type="InterPro" id="IPR040026">
    <property type="entry name" value="FliD"/>
</dbReference>
<feature type="domain" description="Flagellar hook-associated protein 2 N-terminal" evidence="6">
    <location>
        <begin position="9"/>
        <end position="106"/>
    </location>
</feature>
<gene>
    <name evidence="8" type="ORF">D5R81_00290</name>
</gene>
<evidence type="ECO:0000259" key="6">
    <source>
        <dbReference type="Pfam" id="PF02465"/>
    </source>
</evidence>
<accession>A0A3A6UD16</accession>
<evidence type="ECO:0000256" key="5">
    <source>
        <dbReference type="RuleBase" id="RU362066"/>
    </source>
</evidence>
<dbReference type="InterPro" id="IPR010810">
    <property type="entry name" value="Flagellin_hook_IN_motif"/>
</dbReference>